<proteinExistence type="predicted"/>
<comment type="caution">
    <text evidence="1">The sequence shown here is derived from an EMBL/GenBank/DDBJ whole genome shotgun (WGS) entry which is preliminary data.</text>
</comment>
<sequence length="308" mass="32934">MPTWRFSTLSVNVVTSNAGQIVGIGENDAGVWAMSSYGRLFQSTGGPFNEVLALKETDGSAYQPSDFVIASSGRMFIVTTRWVGSCASDCANQANWTFDDHNVAATALRSLCVVDDNHVLALGETGSGNEGVAYRWTGTELNLNVIPLAVDSPGRCVKSVHGDFIIPGQNGVLRYEPGLQSFTSSSSTSQLTWRYAGSVDGHEWIFASGPRIAEEVGSVWTDTQYINGQNTIRAVIGASPTLVWGFGGAMSSSSQKLWKFDGTRWSAVTPDLSGFYQVHVAFKAGDGTIYFGGESAILEVGMGRAVLR</sequence>
<dbReference type="Proteomes" id="UP000249061">
    <property type="component" value="Unassembled WGS sequence"/>
</dbReference>
<reference evidence="1 2" key="1">
    <citation type="submission" date="2017-08" db="EMBL/GenBank/DDBJ databases">
        <title>Infants hospitalized years apart are colonized by the same room-sourced microbial strains.</title>
        <authorList>
            <person name="Brooks B."/>
            <person name="Olm M.R."/>
            <person name="Firek B.A."/>
            <person name="Baker R."/>
            <person name="Thomas B.C."/>
            <person name="Morowitz M.J."/>
            <person name="Banfield J.F."/>
        </authorList>
    </citation>
    <scope>NUCLEOTIDE SEQUENCE [LARGE SCALE GENOMIC DNA]</scope>
    <source>
        <strain evidence="1">S2_003_000_R2_14</strain>
    </source>
</reference>
<dbReference type="EMBL" id="QFQP01000001">
    <property type="protein sequence ID" value="PZR18780.1"/>
    <property type="molecule type" value="Genomic_DNA"/>
</dbReference>
<gene>
    <name evidence="1" type="ORF">DI536_02555</name>
</gene>
<evidence type="ECO:0000313" key="1">
    <source>
        <dbReference type="EMBL" id="PZR18780.1"/>
    </source>
</evidence>
<organism evidence="1 2">
    <name type="scientific">Archangium gephyra</name>
    <dbReference type="NCBI Taxonomy" id="48"/>
    <lineage>
        <taxon>Bacteria</taxon>
        <taxon>Pseudomonadati</taxon>
        <taxon>Myxococcota</taxon>
        <taxon>Myxococcia</taxon>
        <taxon>Myxococcales</taxon>
        <taxon>Cystobacterineae</taxon>
        <taxon>Archangiaceae</taxon>
        <taxon>Archangium</taxon>
    </lineage>
</organism>
<accession>A0A2W5TSY5</accession>
<protein>
    <submittedName>
        <fullName evidence="1">Uncharacterized protein</fullName>
    </submittedName>
</protein>
<dbReference type="AlphaFoldDB" id="A0A2W5TSY5"/>
<name>A0A2W5TSY5_9BACT</name>
<evidence type="ECO:0000313" key="2">
    <source>
        <dbReference type="Proteomes" id="UP000249061"/>
    </source>
</evidence>